<accession>A0ABV7JSF6</accession>
<comment type="caution">
    <text evidence="2">The sequence shown here is derived from an EMBL/GenBank/DDBJ whole genome shotgun (WGS) entry which is preliminary data.</text>
</comment>
<evidence type="ECO:0008006" key="4">
    <source>
        <dbReference type="Google" id="ProtNLM"/>
    </source>
</evidence>
<proteinExistence type="predicted"/>
<evidence type="ECO:0000313" key="2">
    <source>
        <dbReference type="EMBL" id="MFC3200904.1"/>
    </source>
</evidence>
<evidence type="ECO:0000313" key="3">
    <source>
        <dbReference type="Proteomes" id="UP001595477"/>
    </source>
</evidence>
<dbReference type="EMBL" id="JBHRSX010000011">
    <property type="protein sequence ID" value="MFC3200904.1"/>
    <property type="molecule type" value="Genomic_DNA"/>
</dbReference>
<organism evidence="2 3">
    <name type="scientific">Alteromonas oceani</name>
    <dbReference type="NCBI Taxonomy" id="2071609"/>
    <lineage>
        <taxon>Bacteria</taxon>
        <taxon>Pseudomonadati</taxon>
        <taxon>Pseudomonadota</taxon>
        <taxon>Gammaproteobacteria</taxon>
        <taxon>Alteromonadales</taxon>
        <taxon>Alteromonadaceae</taxon>
        <taxon>Alteromonas/Salinimonas group</taxon>
        <taxon>Alteromonas</taxon>
    </lineage>
</organism>
<sequence>MTKKLSPNQQHKRVIQNFTDYLIKLEATGEKLPINQVDGNVNISELARVCDCKRGVFQKPDNTIGKMLKKAISDIGTQAKSVNQEESALKSQKDQALRDASKLSRELERATAEVEKLRDLTASLEQENKMLKNKLDGQKNATESMLDDGRRRFLWQE</sequence>
<keyword evidence="3" id="KW-1185">Reference proteome</keyword>
<feature type="compositionally biased region" description="Basic and acidic residues" evidence="1">
    <location>
        <begin position="87"/>
        <end position="102"/>
    </location>
</feature>
<evidence type="ECO:0000256" key="1">
    <source>
        <dbReference type="SAM" id="MobiDB-lite"/>
    </source>
</evidence>
<dbReference type="Proteomes" id="UP001595477">
    <property type="component" value="Unassembled WGS sequence"/>
</dbReference>
<gene>
    <name evidence="2" type="ORF">ACFOEW_03600</name>
</gene>
<dbReference type="RefSeq" id="WP_123326824.1">
    <property type="nucleotide sequence ID" value="NZ_JBHRSX010000011.1"/>
</dbReference>
<reference evidence="3" key="1">
    <citation type="journal article" date="2019" name="Int. J. Syst. Evol. Microbiol.">
        <title>The Global Catalogue of Microorganisms (GCM) 10K type strain sequencing project: providing services to taxonomists for standard genome sequencing and annotation.</title>
        <authorList>
            <consortium name="The Broad Institute Genomics Platform"/>
            <consortium name="The Broad Institute Genome Sequencing Center for Infectious Disease"/>
            <person name="Wu L."/>
            <person name="Ma J."/>
        </authorList>
    </citation>
    <scope>NUCLEOTIDE SEQUENCE [LARGE SCALE GENOMIC DNA]</scope>
    <source>
        <strain evidence="3">KCTC 52449</strain>
    </source>
</reference>
<protein>
    <recommendedName>
        <fullName evidence="4">KfrA N-terminal DNA-binding domain-containing protein</fullName>
    </recommendedName>
</protein>
<feature type="region of interest" description="Disordered" evidence="1">
    <location>
        <begin position="83"/>
        <end position="102"/>
    </location>
</feature>
<name>A0ABV7JSF6_9ALTE</name>